<dbReference type="EMBL" id="MFEH01000001">
    <property type="protein sequence ID" value="OGE74208.1"/>
    <property type="molecule type" value="Genomic_DNA"/>
</dbReference>
<evidence type="ECO:0000313" key="3">
    <source>
        <dbReference type="Proteomes" id="UP000177610"/>
    </source>
</evidence>
<dbReference type="Proteomes" id="UP000177610">
    <property type="component" value="Unassembled WGS sequence"/>
</dbReference>
<dbReference type="STRING" id="1817821.A2717_01520"/>
<name>A0A1F5N9G1_9BACT</name>
<feature type="transmembrane region" description="Helical" evidence="1">
    <location>
        <begin position="30"/>
        <end position="51"/>
    </location>
</feature>
<evidence type="ECO:0000313" key="2">
    <source>
        <dbReference type="EMBL" id="OGE74208.1"/>
    </source>
</evidence>
<keyword evidence="1" id="KW-0472">Membrane</keyword>
<sequence length="98" mass="10893">MDEQKPEIIYRTPASDLQSISHKSWFARHLLAEILGIVLAGAVLAAGYYFFIAKSNSEETSNDGQVCIQVIAEARNPQTGEIKQFPTPCDVPEGWVRE</sequence>
<keyword evidence="1" id="KW-1133">Transmembrane helix</keyword>
<dbReference type="AlphaFoldDB" id="A0A1F5N9G1"/>
<comment type="caution">
    <text evidence="2">The sequence shown here is derived from an EMBL/GenBank/DDBJ whole genome shotgun (WGS) entry which is preliminary data.</text>
</comment>
<proteinExistence type="predicted"/>
<gene>
    <name evidence="2" type="ORF">A2717_01520</name>
</gene>
<reference evidence="2 3" key="1">
    <citation type="journal article" date="2016" name="Nat. Commun.">
        <title>Thousands of microbial genomes shed light on interconnected biogeochemical processes in an aquifer system.</title>
        <authorList>
            <person name="Anantharaman K."/>
            <person name="Brown C.T."/>
            <person name="Hug L.A."/>
            <person name="Sharon I."/>
            <person name="Castelle C.J."/>
            <person name="Probst A.J."/>
            <person name="Thomas B.C."/>
            <person name="Singh A."/>
            <person name="Wilkins M.J."/>
            <person name="Karaoz U."/>
            <person name="Brodie E.L."/>
            <person name="Williams K.H."/>
            <person name="Hubbard S.S."/>
            <person name="Banfield J.F."/>
        </authorList>
    </citation>
    <scope>NUCLEOTIDE SEQUENCE [LARGE SCALE GENOMIC DNA]</scope>
</reference>
<keyword evidence="1" id="KW-0812">Transmembrane</keyword>
<evidence type="ECO:0000256" key="1">
    <source>
        <dbReference type="SAM" id="Phobius"/>
    </source>
</evidence>
<protein>
    <submittedName>
        <fullName evidence="2">Uncharacterized protein</fullName>
    </submittedName>
</protein>
<accession>A0A1F5N9G1</accession>
<organism evidence="2 3">
    <name type="scientific">Candidatus Doudnabacteria bacterium RIFCSPHIGHO2_01_FULL_41_86</name>
    <dbReference type="NCBI Taxonomy" id="1817821"/>
    <lineage>
        <taxon>Bacteria</taxon>
        <taxon>Candidatus Doudnaibacteriota</taxon>
    </lineage>
</organism>